<dbReference type="Pfam" id="PF01077">
    <property type="entry name" value="NIR_SIR"/>
    <property type="match status" value="2"/>
</dbReference>
<feature type="domain" description="Nitrite/sulphite reductase 4Fe-4S" evidence="7">
    <location>
        <begin position="127"/>
        <end position="279"/>
    </location>
</feature>
<evidence type="ECO:0000259" key="8">
    <source>
        <dbReference type="Pfam" id="PF03460"/>
    </source>
</evidence>
<evidence type="ECO:0000256" key="4">
    <source>
        <dbReference type="ARBA" id="ARBA00023002"/>
    </source>
</evidence>
<dbReference type="EMBL" id="CAFBIY010000169">
    <property type="protein sequence ID" value="CAB4852888.1"/>
    <property type="molecule type" value="Genomic_DNA"/>
</dbReference>
<evidence type="ECO:0000256" key="6">
    <source>
        <dbReference type="ARBA" id="ARBA00023014"/>
    </source>
</evidence>
<dbReference type="Gene3D" id="3.30.413.10">
    <property type="entry name" value="Sulfite Reductase Hemoprotein, domain 1"/>
    <property type="match status" value="2"/>
</dbReference>
<dbReference type="Pfam" id="PF03460">
    <property type="entry name" value="NIR_SIR_ferr"/>
    <property type="match status" value="2"/>
</dbReference>
<dbReference type="PANTHER" id="PTHR32439:SF9">
    <property type="entry name" value="BLR3264 PROTEIN"/>
    <property type="match status" value="1"/>
</dbReference>
<evidence type="ECO:0000256" key="1">
    <source>
        <dbReference type="ARBA" id="ARBA00022485"/>
    </source>
</evidence>
<feature type="domain" description="Nitrite/Sulfite reductase ferredoxin-like" evidence="8">
    <location>
        <begin position="358"/>
        <end position="408"/>
    </location>
</feature>
<dbReference type="PRINTS" id="PR00397">
    <property type="entry name" value="SIROHAEM"/>
</dbReference>
<dbReference type="GO" id="GO:0051539">
    <property type="term" value="F:4 iron, 4 sulfur cluster binding"/>
    <property type="evidence" value="ECO:0007669"/>
    <property type="project" value="UniProtKB-KW"/>
</dbReference>
<dbReference type="PROSITE" id="PS00365">
    <property type="entry name" value="NIR_SIR"/>
    <property type="match status" value="1"/>
</dbReference>
<dbReference type="GO" id="GO:0020037">
    <property type="term" value="F:heme binding"/>
    <property type="evidence" value="ECO:0007669"/>
    <property type="project" value="InterPro"/>
</dbReference>
<evidence type="ECO:0000256" key="2">
    <source>
        <dbReference type="ARBA" id="ARBA00022617"/>
    </source>
</evidence>
<dbReference type="InterPro" id="IPR045854">
    <property type="entry name" value="NO2/SO3_Rdtase_4Fe4S_sf"/>
</dbReference>
<organism evidence="9">
    <name type="scientific">freshwater metagenome</name>
    <dbReference type="NCBI Taxonomy" id="449393"/>
    <lineage>
        <taxon>unclassified sequences</taxon>
        <taxon>metagenomes</taxon>
        <taxon>ecological metagenomes</taxon>
    </lineage>
</organism>
<gene>
    <name evidence="9" type="ORF">UFOPK3267_02410</name>
</gene>
<dbReference type="InterPro" id="IPR005117">
    <property type="entry name" value="NiRdtase/SiRdtase_haem-b_fer"/>
</dbReference>
<keyword evidence="3" id="KW-0479">Metal-binding</keyword>
<dbReference type="InterPro" id="IPR051329">
    <property type="entry name" value="NIR_SIR_4Fe-4S"/>
</dbReference>
<accession>A0A6J7C7W1</accession>
<keyword evidence="2" id="KW-0349">Heme</keyword>
<feature type="domain" description="Nitrite/sulphite reductase 4Fe-4S" evidence="7">
    <location>
        <begin position="419"/>
        <end position="552"/>
    </location>
</feature>
<dbReference type="InterPro" id="IPR036136">
    <property type="entry name" value="Nit/Sulf_reduc_fer-like_dom_sf"/>
</dbReference>
<keyword evidence="6" id="KW-0411">Iron-sulfur</keyword>
<dbReference type="AlphaFoldDB" id="A0A6J7C7W1"/>
<protein>
    <submittedName>
        <fullName evidence="9">Unannotated protein</fullName>
    </submittedName>
</protein>
<keyword evidence="1" id="KW-0004">4Fe-4S</keyword>
<reference evidence="9" key="1">
    <citation type="submission" date="2020-05" db="EMBL/GenBank/DDBJ databases">
        <authorList>
            <person name="Chiriac C."/>
            <person name="Salcher M."/>
            <person name="Ghai R."/>
            <person name="Kavagutti S V."/>
        </authorList>
    </citation>
    <scope>NUCLEOTIDE SEQUENCE</scope>
</reference>
<keyword evidence="5" id="KW-0408">Iron</keyword>
<dbReference type="InterPro" id="IPR006066">
    <property type="entry name" value="NO2/SO3_Rdtase_FeS/sirohaem_BS"/>
</dbReference>
<evidence type="ECO:0000259" key="7">
    <source>
        <dbReference type="Pfam" id="PF01077"/>
    </source>
</evidence>
<keyword evidence="4" id="KW-0560">Oxidoreductase</keyword>
<evidence type="ECO:0000256" key="5">
    <source>
        <dbReference type="ARBA" id="ARBA00023004"/>
    </source>
</evidence>
<feature type="domain" description="Nitrite/Sulfite reductase ferredoxin-like" evidence="8">
    <location>
        <begin position="51"/>
        <end position="119"/>
    </location>
</feature>
<evidence type="ECO:0000256" key="3">
    <source>
        <dbReference type="ARBA" id="ARBA00022723"/>
    </source>
</evidence>
<proteinExistence type="predicted"/>
<dbReference type="InterPro" id="IPR006067">
    <property type="entry name" value="NO2/SO3_Rdtase_4Fe4S_dom"/>
</dbReference>
<dbReference type="PANTHER" id="PTHR32439">
    <property type="entry name" value="FERREDOXIN--NITRITE REDUCTASE, CHLOROPLASTIC"/>
    <property type="match status" value="1"/>
</dbReference>
<sequence length="597" mass="64344">MGATPVIPAPRDLDAEQQRDIQRFEQAVAGYLAGEISEDVFRVMRLNNGIYGQRQGGTNQMVRIKLPAGTITPEQLDVMAQISEEFSRGWGHITTRQNVQVHFVELTRVSEVMRRIAAVGLTSREACGDTVRNVMACHLAGACPHEQLDVTPWAEAAYEHFVRNPLGQRLPRKFKINFSGCSSDCGQAMFNDAGVIAVTRTLPDGSTEAGFRVFIAGGLGANPHPALALEEFSTREELLPTIEAVLRLFEQTGNRDNKLRARLKWVVDTLGIDEVRRRVLKLRHTLPASSTWPGGIPPLVQKVGDAPAGRAASGEVTEVGQGAVPVSLIPRDPYGRWVATSVIRGSAKGTVSAVAYAALGDITAAQFRALASIQRELGADVRLSNRQNVVYRGLTEAQLPVLFERLEAIGMARPGAELARDVVACPGSDTCNIAVTQSRGLAAAIGEELEKEGLAEVGGIRINISGCTNSCGQHHIADIGFFGAERRAHGQSAPGYQMLLGGYVGQETIHFGEKALRLPAKAAPHAAVRVIRRFNDERTAGEAFRSWMDRVGGAAEIAKGLVDLDVFPKPEDAPEFYVDYGEQGPFVAAVGESECAV</sequence>
<name>A0A6J7C7W1_9ZZZZ</name>
<dbReference type="SUPFAM" id="SSF55124">
    <property type="entry name" value="Nitrite/Sulfite reductase N-terminal domain-like"/>
    <property type="match status" value="2"/>
</dbReference>
<evidence type="ECO:0000313" key="9">
    <source>
        <dbReference type="EMBL" id="CAB4852888.1"/>
    </source>
</evidence>
<dbReference type="GO" id="GO:0046872">
    <property type="term" value="F:metal ion binding"/>
    <property type="evidence" value="ECO:0007669"/>
    <property type="project" value="UniProtKB-KW"/>
</dbReference>
<dbReference type="SUPFAM" id="SSF56014">
    <property type="entry name" value="Nitrite and sulphite reductase 4Fe-4S domain-like"/>
    <property type="match status" value="2"/>
</dbReference>
<dbReference type="GO" id="GO:0016491">
    <property type="term" value="F:oxidoreductase activity"/>
    <property type="evidence" value="ECO:0007669"/>
    <property type="project" value="UniProtKB-KW"/>
</dbReference>